<dbReference type="STRING" id="185431.Q38DW7"/>
<feature type="compositionally biased region" description="Pro residues" evidence="4">
    <location>
        <begin position="256"/>
        <end position="271"/>
    </location>
</feature>
<evidence type="ECO:0000256" key="2">
    <source>
        <dbReference type="ARBA" id="ARBA00040540"/>
    </source>
</evidence>
<evidence type="ECO:0000256" key="3">
    <source>
        <dbReference type="SAM" id="Coils"/>
    </source>
</evidence>
<dbReference type="InterPro" id="IPR041442">
    <property type="entry name" value="PIH1D1/2/3_CS-like"/>
</dbReference>
<dbReference type="eggNOG" id="KOG4356">
    <property type="taxonomic scope" value="Eukaryota"/>
</dbReference>
<evidence type="ECO:0000259" key="5">
    <source>
        <dbReference type="Pfam" id="PF08190"/>
    </source>
</evidence>
<keyword evidence="8" id="KW-1185">Reference proteome</keyword>
<sequence>MTDTQKAGAALLQNPQFMEIFQRAMGGEENIKNIPPEGDPQREKWLADLQKKIQEESMKSAKAKLEEIHSDENGQWMYILPEPGFCVKCKVAGGGKVFVNVCKHERIAEPIPIDDDNEAEVKFRIPLSCGQARAESDKSGKPCKVYDVIVNPSTIHRCTQDHDFRCFVISLCIHWIQQKSEPTLNLQEYRNMSFRVKGTLEPQRIRLSTTPKVANALGDEIRLPANATAASPVTNVGGRSGTGKLVQEITDAPAPAAAPAPPPTVNSPSPPEEPKPSVMRVESEGIYDWSTHSKPTINPYFRETVPAAYLVELHIPTVTTIAEVDVRVSPKRIELLYVDCEDGVPFLTVPLGYPIDEELQDAKFVRKTRTLKLKLRVKLPDETSDLGTKPDVDAALLEEEEQRIERERREKELLEHKQKMERLREEEEKVMQERKSYVENLAAVQQGEIPPALKEEMDKLPPGQLTVMLHRLESKTRKGDSIDAMLEKFPDSIVGSICRYIRGKLGLEQRVTGNGCGREAQVHQKTVPQPSPATCDGTTGSSAAKAATTGELTATSASRIEYNFAKKSEKLFGVAFHNRYLFALD</sequence>
<evidence type="ECO:0000313" key="8">
    <source>
        <dbReference type="Proteomes" id="UP000008524"/>
    </source>
</evidence>
<evidence type="ECO:0000256" key="4">
    <source>
        <dbReference type="SAM" id="MobiDB-lite"/>
    </source>
</evidence>
<reference evidence="7 8" key="2">
    <citation type="journal article" date="2005" name="Science">
        <title>The genome of the African trypanosome Trypanosoma brucei.</title>
        <authorList>
            <person name="Berriman M."/>
            <person name="Ghedin E."/>
            <person name="Hertz-Fowler C."/>
            <person name="Blandin G."/>
            <person name="Renauld H."/>
            <person name="Bartholomeu D.C."/>
            <person name="Lennard N.J."/>
            <person name="Caler E."/>
            <person name="Hamlin N.E."/>
            <person name="Haas B."/>
            <person name="Bohme U."/>
            <person name="Hannick L."/>
            <person name="Aslett M.A."/>
            <person name="Shallom J."/>
            <person name="Marcello L."/>
            <person name="Hou L."/>
            <person name="Wickstead B."/>
            <person name="Alsmark U.C."/>
            <person name="Arrowsmith C."/>
            <person name="Atkin R.J."/>
            <person name="Barron A.J."/>
            <person name="Bringaud F."/>
            <person name="Brooks K."/>
            <person name="Carrington M."/>
            <person name="Cherevach I."/>
            <person name="Chillingworth T.J."/>
            <person name="Churcher C."/>
            <person name="Clark L.N."/>
            <person name="Corton C.H."/>
            <person name="Cronin A."/>
            <person name="Davies R.M."/>
            <person name="Doggett J."/>
            <person name="Djikeng A."/>
            <person name="Feldblyum T."/>
            <person name="Field M.C."/>
            <person name="Fraser A."/>
            <person name="Goodhead I."/>
            <person name="Hance Z."/>
            <person name="Harper D."/>
            <person name="Harris B.R."/>
            <person name="Hauser H."/>
            <person name="Hostetler J."/>
            <person name="Ivens A."/>
            <person name="Jagels K."/>
            <person name="Johnson D."/>
            <person name="Johnson J."/>
            <person name="Jones K."/>
            <person name="Kerhornou A.X."/>
            <person name="Koo H."/>
            <person name="Larke N."/>
            <person name="Landfear S."/>
            <person name="Larkin C."/>
            <person name="Leech V."/>
            <person name="Line A."/>
            <person name="Lord A."/>
            <person name="Macleod A."/>
            <person name="Mooney P.J."/>
            <person name="Moule S."/>
            <person name="Martin D.M."/>
            <person name="Morgan G.W."/>
            <person name="Mungall K."/>
            <person name="Norbertczak H."/>
            <person name="Ormond D."/>
            <person name="Pai G."/>
            <person name="Peacock C.S."/>
            <person name="Peterson J."/>
            <person name="Quail M.A."/>
            <person name="Rabbinowitsch E."/>
            <person name="Rajandream M.A."/>
            <person name="Reitter C."/>
            <person name="Salzberg S.L."/>
            <person name="Sanders M."/>
            <person name="Schobel S."/>
            <person name="Sharp S."/>
            <person name="Simmonds M."/>
            <person name="Simpson A.J."/>
            <person name="Tallon L."/>
            <person name="Turner C.M."/>
            <person name="Tait A."/>
            <person name="Tivey A.R."/>
            <person name="Van Aken S."/>
            <person name="Walker D."/>
            <person name="Wanless D."/>
            <person name="Wang S."/>
            <person name="White B."/>
            <person name="White O."/>
            <person name="Whitehead S."/>
            <person name="Woodward J."/>
            <person name="Wortman J."/>
            <person name="Adams M.D."/>
            <person name="Embley T.M."/>
            <person name="Gull K."/>
            <person name="Ullu E."/>
            <person name="Barry J.D."/>
            <person name="Fairlamb A.H."/>
            <person name="Opperdoes F."/>
            <person name="Barrell B.G."/>
            <person name="Donelson J.E."/>
            <person name="Hall N."/>
            <person name="Fraser C.M."/>
            <person name="Melville S.E."/>
            <person name="El-Sayed N.M."/>
        </authorList>
    </citation>
    <scope>NUCLEOTIDE SEQUENCE [LARGE SCALE GENOMIC DNA]</scope>
    <source>
        <strain evidence="7 8">927/4 GUTat10.1</strain>
    </source>
</reference>
<evidence type="ECO:0000259" key="6">
    <source>
        <dbReference type="Pfam" id="PF18201"/>
    </source>
</evidence>
<dbReference type="PaxDb" id="5691-EAN77003"/>
<dbReference type="Pfam" id="PF18201">
    <property type="entry name" value="PIH1_CS"/>
    <property type="match status" value="1"/>
</dbReference>
<dbReference type="VEuPathDB" id="TriTrypDB:Tb927.9.10490"/>
<dbReference type="OrthoDB" id="5135119at2759"/>
<dbReference type="InterPro" id="IPR050734">
    <property type="entry name" value="PIH1/Kintoun_subfamily"/>
</dbReference>
<name>Q38DW7_TRYB2</name>
<dbReference type="GO" id="GO:0005737">
    <property type="term" value="C:cytoplasm"/>
    <property type="evidence" value="ECO:0000314"/>
    <property type="project" value="GeneDB"/>
</dbReference>
<dbReference type="InterPro" id="IPR012981">
    <property type="entry name" value="PIH1_N"/>
</dbReference>
<accession>Q38DW7</accession>
<dbReference type="GO" id="GO:0060285">
    <property type="term" value="P:cilium-dependent cell motility"/>
    <property type="evidence" value="ECO:0000315"/>
    <property type="project" value="GeneDB"/>
</dbReference>
<proteinExistence type="inferred from homology"/>
<dbReference type="KEGG" id="tbr:Tb09.211.1870"/>
<feature type="domain" description="PIH1D1/2/3 CS-like" evidence="6">
    <location>
        <begin position="302"/>
        <end position="378"/>
    </location>
</feature>
<feature type="coiled-coil region" evidence="3">
    <location>
        <begin position="394"/>
        <end position="440"/>
    </location>
</feature>
<dbReference type="InParanoid" id="Q38DW7"/>
<dbReference type="PANTHER" id="PTHR22997">
    <property type="entry name" value="PIH1 DOMAIN-CONTAINING PROTEIN 1"/>
    <property type="match status" value="1"/>
</dbReference>
<dbReference type="EMBL" id="CM000207">
    <property type="protein sequence ID" value="EAN77003.1"/>
    <property type="molecule type" value="Genomic_DNA"/>
</dbReference>
<keyword evidence="3" id="KW-0175">Coiled coil</keyword>
<evidence type="ECO:0000313" key="7">
    <source>
        <dbReference type="EMBL" id="EAN77003.1"/>
    </source>
</evidence>
<organism evidence="7 8">
    <name type="scientific">Trypanosoma brucei brucei (strain 927/4 GUTat10.1)</name>
    <dbReference type="NCBI Taxonomy" id="185431"/>
    <lineage>
        <taxon>Eukaryota</taxon>
        <taxon>Discoba</taxon>
        <taxon>Euglenozoa</taxon>
        <taxon>Kinetoplastea</taxon>
        <taxon>Metakinetoplastina</taxon>
        <taxon>Trypanosomatida</taxon>
        <taxon>Trypanosomatidae</taxon>
        <taxon>Trypanosoma</taxon>
    </lineage>
</organism>
<dbReference type="GeneID" id="3660722"/>
<protein>
    <recommendedName>
        <fullName evidence="2">PIH1 domain-containing protein 1</fullName>
    </recommendedName>
</protein>
<feature type="region of interest" description="Disordered" evidence="4">
    <location>
        <begin position="254"/>
        <end position="280"/>
    </location>
</feature>
<dbReference type="Proteomes" id="UP000008524">
    <property type="component" value="Chromosome 9"/>
</dbReference>
<feature type="domain" description="PIH1 N-terminal" evidence="5">
    <location>
        <begin position="55"/>
        <end position="212"/>
    </location>
</feature>
<reference evidence="7 8" key="1">
    <citation type="journal article" date="2005" name="Science">
        <title>Comparative genomics of trypanosomatid parasitic protozoa.</title>
        <authorList>
            <person name="El-Sayed N.M."/>
            <person name="Myler P.J."/>
            <person name="Blandin G."/>
            <person name="Berriman M."/>
            <person name="Crabtree J."/>
            <person name="Aggarwal G."/>
            <person name="Caler E."/>
            <person name="Renauld H."/>
            <person name="Worthey E.A."/>
            <person name="Hertz-Fowler C."/>
            <person name="Ghedin E."/>
            <person name="Peacock C."/>
            <person name="Bartholomeu D.C."/>
            <person name="Haas B.J."/>
            <person name="Tran A.N."/>
            <person name="Wortman J.R."/>
            <person name="Alsmark U.C."/>
            <person name="Angiuoli S."/>
            <person name="Anupama A."/>
            <person name="Badger J."/>
            <person name="Bringaud F."/>
            <person name="Cadag E."/>
            <person name="Carlton J.M."/>
            <person name="Cerqueira G.C."/>
            <person name="Creasy T."/>
            <person name="Delcher A.L."/>
            <person name="Djikeng A."/>
            <person name="Embley T.M."/>
            <person name="Hauser C."/>
            <person name="Ivens A.C."/>
            <person name="Kummerfeld S.K."/>
            <person name="Pereira-Leal J.B."/>
            <person name="Nilsson D."/>
            <person name="Peterson J."/>
            <person name="Salzberg S.L."/>
            <person name="Shallom J."/>
            <person name="Silva J.C."/>
            <person name="Sundaram J."/>
            <person name="Westenberger S."/>
            <person name="White O."/>
            <person name="Melville S.E."/>
            <person name="Donelson J.E."/>
            <person name="Andersson B."/>
            <person name="Stuart K.D."/>
            <person name="Hall N."/>
        </authorList>
    </citation>
    <scope>NUCLEOTIDE SEQUENCE [LARGE SCALE GENOMIC DNA]</scope>
    <source>
        <strain evidence="7 8">927/4 GUTat10.1</strain>
    </source>
</reference>
<dbReference type="PANTHER" id="PTHR22997:SF0">
    <property type="entry name" value="PIH1 DOMAIN-CONTAINING PROTEIN 1"/>
    <property type="match status" value="1"/>
</dbReference>
<evidence type="ECO:0000256" key="1">
    <source>
        <dbReference type="ARBA" id="ARBA00008511"/>
    </source>
</evidence>
<dbReference type="Pfam" id="PF08190">
    <property type="entry name" value="PIH1"/>
    <property type="match status" value="1"/>
</dbReference>
<dbReference type="AlphaFoldDB" id="Q38DW7"/>
<comment type="similarity">
    <text evidence="1">Belongs to the PIH1 family.</text>
</comment>
<dbReference type="OMA" id="FINVCQH"/>
<gene>
    <name evidence="7" type="ORF">Tb09.211.1870</name>
</gene>
<dbReference type="RefSeq" id="XP_827333.1">
    <property type="nucleotide sequence ID" value="XM_822240.1"/>
</dbReference>
<feature type="region of interest" description="Disordered" evidence="4">
    <location>
        <begin position="524"/>
        <end position="543"/>
    </location>
</feature>